<evidence type="ECO:0000313" key="2">
    <source>
        <dbReference type="EMBL" id="TFK38433.1"/>
    </source>
</evidence>
<reference evidence="2 3" key="1">
    <citation type="journal article" date="2019" name="Nat. Ecol. Evol.">
        <title>Megaphylogeny resolves global patterns of mushroom evolution.</title>
        <authorList>
            <person name="Varga T."/>
            <person name="Krizsan K."/>
            <person name="Foldi C."/>
            <person name="Dima B."/>
            <person name="Sanchez-Garcia M."/>
            <person name="Sanchez-Ramirez S."/>
            <person name="Szollosi G.J."/>
            <person name="Szarkandi J.G."/>
            <person name="Papp V."/>
            <person name="Albert L."/>
            <person name="Andreopoulos W."/>
            <person name="Angelini C."/>
            <person name="Antonin V."/>
            <person name="Barry K.W."/>
            <person name="Bougher N.L."/>
            <person name="Buchanan P."/>
            <person name="Buyck B."/>
            <person name="Bense V."/>
            <person name="Catcheside P."/>
            <person name="Chovatia M."/>
            <person name="Cooper J."/>
            <person name="Damon W."/>
            <person name="Desjardin D."/>
            <person name="Finy P."/>
            <person name="Geml J."/>
            <person name="Haridas S."/>
            <person name="Hughes K."/>
            <person name="Justo A."/>
            <person name="Karasinski D."/>
            <person name="Kautmanova I."/>
            <person name="Kiss B."/>
            <person name="Kocsube S."/>
            <person name="Kotiranta H."/>
            <person name="LaButti K.M."/>
            <person name="Lechner B.E."/>
            <person name="Liimatainen K."/>
            <person name="Lipzen A."/>
            <person name="Lukacs Z."/>
            <person name="Mihaltcheva S."/>
            <person name="Morgado L.N."/>
            <person name="Niskanen T."/>
            <person name="Noordeloos M.E."/>
            <person name="Ohm R.A."/>
            <person name="Ortiz-Santana B."/>
            <person name="Ovrebo C."/>
            <person name="Racz N."/>
            <person name="Riley R."/>
            <person name="Savchenko A."/>
            <person name="Shiryaev A."/>
            <person name="Soop K."/>
            <person name="Spirin V."/>
            <person name="Szebenyi C."/>
            <person name="Tomsovsky M."/>
            <person name="Tulloss R.E."/>
            <person name="Uehling J."/>
            <person name="Grigoriev I.V."/>
            <person name="Vagvolgyi C."/>
            <person name="Papp T."/>
            <person name="Martin F.M."/>
            <person name="Miettinen O."/>
            <person name="Hibbett D.S."/>
            <person name="Nagy L.G."/>
        </authorList>
    </citation>
    <scope>NUCLEOTIDE SEQUENCE [LARGE SCALE GENOMIC DNA]</scope>
    <source>
        <strain evidence="2 3">CBS 166.37</strain>
    </source>
</reference>
<protein>
    <submittedName>
        <fullName evidence="2">Uncharacterized protein</fullName>
    </submittedName>
</protein>
<keyword evidence="3" id="KW-1185">Reference proteome</keyword>
<name>A0A5C3M142_9AGAR</name>
<accession>A0A5C3M142</accession>
<organism evidence="2 3">
    <name type="scientific">Crucibulum laeve</name>
    <dbReference type="NCBI Taxonomy" id="68775"/>
    <lineage>
        <taxon>Eukaryota</taxon>
        <taxon>Fungi</taxon>
        <taxon>Dikarya</taxon>
        <taxon>Basidiomycota</taxon>
        <taxon>Agaricomycotina</taxon>
        <taxon>Agaricomycetes</taxon>
        <taxon>Agaricomycetidae</taxon>
        <taxon>Agaricales</taxon>
        <taxon>Agaricineae</taxon>
        <taxon>Nidulariaceae</taxon>
        <taxon>Crucibulum</taxon>
    </lineage>
</organism>
<evidence type="ECO:0000256" key="1">
    <source>
        <dbReference type="SAM" id="MobiDB-lite"/>
    </source>
</evidence>
<dbReference type="AlphaFoldDB" id="A0A5C3M142"/>
<gene>
    <name evidence="2" type="ORF">BDQ12DRAFT_683653</name>
</gene>
<dbReference type="EMBL" id="ML213603">
    <property type="protein sequence ID" value="TFK38433.1"/>
    <property type="molecule type" value="Genomic_DNA"/>
</dbReference>
<sequence length="72" mass="7695">MAHFPLRMHCSAQHCRSSDASSARLILVPMSPLFSVHLSGVFASSRPVASPVARSRLPTLPPLPSQSISSID</sequence>
<feature type="region of interest" description="Disordered" evidence="1">
    <location>
        <begin position="52"/>
        <end position="72"/>
    </location>
</feature>
<proteinExistence type="predicted"/>
<evidence type="ECO:0000313" key="3">
    <source>
        <dbReference type="Proteomes" id="UP000308652"/>
    </source>
</evidence>
<dbReference type="Proteomes" id="UP000308652">
    <property type="component" value="Unassembled WGS sequence"/>
</dbReference>